<dbReference type="Proteomes" id="UP000002729">
    <property type="component" value="Unassembled WGS sequence"/>
</dbReference>
<organism evidence="8">
    <name type="scientific">Aureococcus anophagefferens</name>
    <name type="common">Harmful bloom alga</name>
    <dbReference type="NCBI Taxonomy" id="44056"/>
    <lineage>
        <taxon>Eukaryota</taxon>
        <taxon>Sar</taxon>
        <taxon>Stramenopiles</taxon>
        <taxon>Ochrophyta</taxon>
        <taxon>Pelagophyceae</taxon>
        <taxon>Pelagomonadales</taxon>
        <taxon>Pelagomonadaceae</taxon>
        <taxon>Aureococcus</taxon>
    </lineage>
</organism>
<dbReference type="OMA" id="GLPNYQV"/>
<sequence length="744" mass="78605">MARAATIAALLLLPGVGAQPAAGELVNPCLNATFEALPFCDATLAIDLRAADAVSRMTIPEKIDALDTKTGPIASLGLPAYNWWSEASSGVMGSRPTTKFAYPVTTAMSFNRTLWRATGAAIGREARALMNAGAAYSTYWAPVVNLAREPRWGRNIEVPGEDPYLTGEYATEFVGGFQAAPEDPYHLQASACCKHYVANELENTRQPDGEQWDRQHVDSNVTQRDLVDSYMVPFQACVEKGKVSSLMCSYNAVNGVPSCANDWLLRTVARDAWHFDGYITSDCDADSNVYDAHHYAATPEEAVADVLKAGTDVDCQSFVGQHARSALDKGLITEADMDARLVNLFKVRLRLGHFDLSFDAAKPRGPLDEIDADAVVCSDAHLDASMEGLAQSATLLKNDGALPLKPSGTAAVVGPNALLSKADAGYYGPTDAADAVVLAVGTDLTWAAEGKDATSIVFTAAQLELIDAVATASATPVVVVVFSATPLDLTPLLARSDGKVGAVVHVGQPSVTVKGLGDLLYGRRSFAGRAVQTVYPAAYADQISIFDFNMRPGPSAFARPDCATNESACPRGTNPGRTYRFYVDEPVVPFGFGLSYTTFAYAVRSAPTTVDLAPLRAAYAGVAAARGDGGPAFLSLHDDAAAATYAVDVTNTGDIDADDVVLGFVTPPGAGVDGVPLKELFGFERVHVKAGETKTVYLYPALSKFKTVAEDGALAARPGDYAIEFGIPETRGRMGYAAATLAAF</sequence>
<dbReference type="InterPro" id="IPR001764">
    <property type="entry name" value="Glyco_hydro_3_N"/>
</dbReference>
<keyword evidence="3" id="KW-0378">Hydrolase</keyword>
<proteinExistence type="inferred from homology"/>
<dbReference type="InterPro" id="IPR026891">
    <property type="entry name" value="Fn3-like"/>
</dbReference>
<dbReference type="RefSeq" id="XP_009041695.1">
    <property type="nucleotide sequence ID" value="XM_009043447.1"/>
</dbReference>
<comment type="similarity">
    <text evidence="1">Belongs to the glycosyl hydrolase 3 family.</text>
</comment>
<feature type="domain" description="Fibronectin type III-like" evidence="6">
    <location>
        <begin position="659"/>
        <end position="729"/>
    </location>
</feature>
<dbReference type="SMART" id="SM01217">
    <property type="entry name" value="Fn3_like"/>
    <property type="match status" value="1"/>
</dbReference>
<dbReference type="InterPro" id="IPR013783">
    <property type="entry name" value="Ig-like_fold"/>
</dbReference>
<dbReference type="GO" id="GO:0009044">
    <property type="term" value="F:xylan 1,4-beta-xylosidase activity"/>
    <property type="evidence" value="ECO:0007669"/>
    <property type="project" value="InterPro"/>
</dbReference>
<dbReference type="InterPro" id="IPR036962">
    <property type="entry name" value="Glyco_hydro_3_N_sf"/>
</dbReference>
<evidence type="ECO:0000256" key="4">
    <source>
        <dbReference type="ARBA" id="ARBA00023295"/>
    </source>
</evidence>
<reference evidence="7 8" key="1">
    <citation type="journal article" date="2011" name="Proc. Natl. Acad. Sci. U.S.A.">
        <title>Niche of harmful alga Aureococcus anophagefferens revealed through ecogenomics.</title>
        <authorList>
            <person name="Gobler C.J."/>
            <person name="Berry D.L."/>
            <person name="Dyhrman S.T."/>
            <person name="Wilhelm S.W."/>
            <person name="Salamov A."/>
            <person name="Lobanov A.V."/>
            <person name="Zhang Y."/>
            <person name="Collier J.L."/>
            <person name="Wurch L.L."/>
            <person name="Kustka A.B."/>
            <person name="Dill B.D."/>
            <person name="Shah M."/>
            <person name="VerBerkmoes N.C."/>
            <person name="Kuo A."/>
            <person name="Terry A."/>
            <person name="Pangilinan J."/>
            <person name="Lindquist E.A."/>
            <person name="Lucas S."/>
            <person name="Paulsen I.T."/>
            <person name="Hattenrath-Lehmann T.K."/>
            <person name="Talmage S.C."/>
            <person name="Walker E.A."/>
            <person name="Koch F."/>
            <person name="Burson A.M."/>
            <person name="Marcoval M.A."/>
            <person name="Tang Y.Z."/>
            <person name="Lecleir G.R."/>
            <person name="Coyne K.J."/>
            <person name="Berg G.M."/>
            <person name="Bertrand E.M."/>
            <person name="Saito M.A."/>
            <person name="Gladyshev V.N."/>
            <person name="Grigoriev I.V."/>
        </authorList>
    </citation>
    <scope>NUCLEOTIDE SEQUENCE [LARGE SCALE GENOMIC DNA]</scope>
    <source>
        <strain evidence="8">CCMP 1984</strain>
    </source>
</reference>
<feature type="chain" id="PRO_5003263137" description="Fibronectin type III-like domain-containing protein" evidence="5">
    <location>
        <begin position="19"/>
        <end position="744"/>
    </location>
</feature>
<evidence type="ECO:0000313" key="8">
    <source>
        <dbReference type="Proteomes" id="UP000002729"/>
    </source>
</evidence>
<dbReference type="GO" id="GO:0045493">
    <property type="term" value="P:xylan catabolic process"/>
    <property type="evidence" value="ECO:0007669"/>
    <property type="project" value="InterPro"/>
</dbReference>
<dbReference type="SUPFAM" id="SSF52279">
    <property type="entry name" value="Beta-D-glucan exohydrolase, C-terminal domain"/>
    <property type="match status" value="1"/>
</dbReference>
<keyword evidence="8" id="KW-1185">Reference proteome</keyword>
<dbReference type="Gene3D" id="2.60.40.10">
    <property type="entry name" value="Immunoglobulins"/>
    <property type="match status" value="1"/>
</dbReference>
<dbReference type="SUPFAM" id="SSF51445">
    <property type="entry name" value="(Trans)glycosidases"/>
    <property type="match status" value="1"/>
</dbReference>
<dbReference type="InterPro" id="IPR017853">
    <property type="entry name" value="GH"/>
</dbReference>
<protein>
    <recommendedName>
        <fullName evidence="6">Fibronectin type III-like domain-containing protein</fullName>
    </recommendedName>
</protein>
<dbReference type="Gene3D" id="3.40.50.1700">
    <property type="entry name" value="Glycoside hydrolase family 3 C-terminal domain"/>
    <property type="match status" value="2"/>
</dbReference>
<dbReference type="PANTHER" id="PTHR42721:SF3">
    <property type="entry name" value="BETA-D-XYLOSIDASE 5-RELATED"/>
    <property type="match status" value="1"/>
</dbReference>
<dbReference type="PRINTS" id="PR00133">
    <property type="entry name" value="GLHYDRLASE3"/>
</dbReference>
<dbReference type="Gene3D" id="3.20.20.300">
    <property type="entry name" value="Glycoside hydrolase, family 3, N-terminal domain"/>
    <property type="match status" value="1"/>
</dbReference>
<dbReference type="GO" id="GO:0046556">
    <property type="term" value="F:alpha-L-arabinofuranosidase activity"/>
    <property type="evidence" value="ECO:0007669"/>
    <property type="project" value="TreeGrafter"/>
</dbReference>
<dbReference type="InterPro" id="IPR002772">
    <property type="entry name" value="Glyco_hydro_3_C"/>
</dbReference>
<dbReference type="PANTHER" id="PTHR42721">
    <property type="entry name" value="SUGAR HYDROLASE-RELATED"/>
    <property type="match status" value="1"/>
</dbReference>
<dbReference type="InterPro" id="IPR044993">
    <property type="entry name" value="BXL"/>
</dbReference>
<keyword evidence="4" id="KW-0326">Glycosidase</keyword>
<dbReference type="eggNOG" id="ENOG502QQ55">
    <property type="taxonomic scope" value="Eukaryota"/>
</dbReference>
<dbReference type="Pfam" id="PF14310">
    <property type="entry name" value="Fn3-like"/>
    <property type="match status" value="1"/>
</dbReference>
<dbReference type="InParanoid" id="F0YMQ6"/>
<evidence type="ECO:0000256" key="1">
    <source>
        <dbReference type="ARBA" id="ARBA00005336"/>
    </source>
</evidence>
<dbReference type="InterPro" id="IPR036881">
    <property type="entry name" value="Glyco_hydro_3_C_sf"/>
</dbReference>
<dbReference type="GeneID" id="20228835"/>
<dbReference type="EMBL" id="GL833166">
    <property type="protein sequence ID" value="EGB03620.1"/>
    <property type="molecule type" value="Genomic_DNA"/>
</dbReference>
<dbReference type="Pfam" id="PF01915">
    <property type="entry name" value="Glyco_hydro_3_C"/>
    <property type="match status" value="1"/>
</dbReference>
<evidence type="ECO:0000256" key="3">
    <source>
        <dbReference type="ARBA" id="ARBA00022801"/>
    </source>
</evidence>
<keyword evidence="2 5" id="KW-0732">Signal</keyword>
<feature type="signal peptide" evidence="5">
    <location>
        <begin position="1"/>
        <end position="18"/>
    </location>
</feature>
<dbReference type="AlphaFoldDB" id="F0YMQ6"/>
<evidence type="ECO:0000259" key="6">
    <source>
        <dbReference type="SMART" id="SM01217"/>
    </source>
</evidence>
<dbReference type="KEGG" id="aaf:AURANDRAFT_72703"/>
<accession>F0YMQ6</accession>
<evidence type="ECO:0000256" key="5">
    <source>
        <dbReference type="SAM" id="SignalP"/>
    </source>
</evidence>
<dbReference type="GO" id="GO:0031222">
    <property type="term" value="P:arabinan catabolic process"/>
    <property type="evidence" value="ECO:0007669"/>
    <property type="project" value="TreeGrafter"/>
</dbReference>
<dbReference type="Pfam" id="PF00933">
    <property type="entry name" value="Glyco_hydro_3"/>
    <property type="match status" value="1"/>
</dbReference>
<dbReference type="OrthoDB" id="47059at2759"/>
<name>F0YMQ6_AURAN</name>
<gene>
    <name evidence="7" type="ORF">AURANDRAFT_72703</name>
</gene>
<evidence type="ECO:0000313" key="7">
    <source>
        <dbReference type="EMBL" id="EGB03620.1"/>
    </source>
</evidence>
<evidence type="ECO:0000256" key="2">
    <source>
        <dbReference type="ARBA" id="ARBA00022729"/>
    </source>
</evidence>